<feature type="compositionally biased region" description="Basic and acidic residues" evidence="1">
    <location>
        <begin position="174"/>
        <end position="183"/>
    </location>
</feature>
<dbReference type="EMBL" id="JASCZI010272373">
    <property type="protein sequence ID" value="MED6221934.1"/>
    <property type="molecule type" value="Genomic_DNA"/>
</dbReference>
<evidence type="ECO:0000313" key="2">
    <source>
        <dbReference type="EMBL" id="MED6221934.1"/>
    </source>
</evidence>
<protein>
    <submittedName>
        <fullName evidence="2">Uncharacterized protein</fullName>
    </submittedName>
</protein>
<proteinExistence type="predicted"/>
<sequence length="183" mass="21161">MRILPSTFTNNTASIILSPSSSSSSSSFVCEPTLTHFSFEIGLSREAPPERDRLWPFDWGSGRTTRSGIRHRGLRLEEEPSLPPCVLSLPIVSLAIAPPSFENRERERWIGPFLKSGGFKLNYHDEIFTFEVGNTIEIFHFDDFSEPEKKGLHQLKNDKKKKKRKRMVKKRRKREEEEADKKN</sequence>
<feature type="compositionally biased region" description="Basic residues" evidence="1">
    <location>
        <begin position="158"/>
        <end position="173"/>
    </location>
</feature>
<accession>A0ABU6ZJ22</accession>
<comment type="caution">
    <text evidence="2">The sequence shown here is derived from an EMBL/GenBank/DDBJ whole genome shotgun (WGS) entry which is preliminary data.</text>
</comment>
<feature type="region of interest" description="Disordered" evidence="1">
    <location>
        <begin position="150"/>
        <end position="183"/>
    </location>
</feature>
<evidence type="ECO:0000313" key="3">
    <source>
        <dbReference type="Proteomes" id="UP001341840"/>
    </source>
</evidence>
<dbReference type="Proteomes" id="UP001341840">
    <property type="component" value="Unassembled WGS sequence"/>
</dbReference>
<keyword evidence="3" id="KW-1185">Reference proteome</keyword>
<gene>
    <name evidence="2" type="ORF">PIB30_059517</name>
</gene>
<organism evidence="2 3">
    <name type="scientific">Stylosanthes scabra</name>
    <dbReference type="NCBI Taxonomy" id="79078"/>
    <lineage>
        <taxon>Eukaryota</taxon>
        <taxon>Viridiplantae</taxon>
        <taxon>Streptophyta</taxon>
        <taxon>Embryophyta</taxon>
        <taxon>Tracheophyta</taxon>
        <taxon>Spermatophyta</taxon>
        <taxon>Magnoliopsida</taxon>
        <taxon>eudicotyledons</taxon>
        <taxon>Gunneridae</taxon>
        <taxon>Pentapetalae</taxon>
        <taxon>rosids</taxon>
        <taxon>fabids</taxon>
        <taxon>Fabales</taxon>
        <taxon>Fabaceae</taxon>
        <taxon>Papilionoideae</taxon>
        <taxon>50 kb inversion clade</taxon>
        <taxon>dalbergioids sensu lato</taxon>
        <taxon>Dalbergieae</taxon>
        <taxon>Pterocarpus clade</taxon>
        <taxon>Stylosanthes</taxon>
    </lineage>
</organism>
<evidence type="ECO:0000256" key="1">
    <source>
        <dbReference type="SAM" id="MobiDB-lite"/>
    </source>
</evidence>
<name>A0ABU6ZJ22_9FABA</name>
<reference evidence="2 3" key="1">
    <citation type="journal article" date="2023" name="Plants (Basel)">
        <title>Bridging the Gap: Combining Genomics and Transcriptomics Approaches to Understand Stylosanthes scabra, an Orphan Legume from the Brazilian Caatinga.</title>
        <authorList>
            <person name="Ferreira-Neto J.R.C."/>
            <person name="da Silva M.D."/>
            <person name="Binneck E."/>
            <person name="de Melo N.F."/>
            <person name="da Silva R.H."/>
            <person name="de Melo A.L.T.M."/>
            <person name="Pandolfi V."/>
            <person name="Bustamante F.O."/>
            <person name="Brasileiro-Vidal A.C."/>
            <person name="Benko-Iseppon A.M."/>
        </authorList>
    </citation>
    <scope>NUCLEOTIDE SEQUENCE [LARGE SCALE GENOMIC DNA]</scope>
    <source>
        <tissue evidence="2">Leaves</tissue>
    </source>
</reference>